<dbReference type="Gene3D" id="3.40.50.720">
    <property type="entry name" value="NAD(P)-binding Rossmann-like Domain"/>
    <property type="match status" value="1"/>
</dbReference>
<dbReference type="PANTHER" id="PTHR43162">
    <property type="match status" value="1"/>
</dbReference>
<dbReference type="Proteomes" id="UP000703038">
    <property type="component" value="Unassembled WGS sequence"/>
</dbReference>
<dbReference type="EMBL" id="JAFBBK010000001">
    <property type="protein sequence ID" value="MBM7413839.1"/>
    <property type="molecule type" value="Genomic_DNA"/>
</dbReference>
<gene>
    <name evidence="2" type="ORF">JOE42_000572</name>
</gene>
<keyword evidence="3" id="KW-1185">Reference proteome</keyword>
<dbReference type="Gene3D" id="3.90.25.10">
    <property type="entry name" value="UDP-galactose 4-epimerase, domain 1"/>
    <property type="match status" value="1"/>
</dbReference>
<comment type="caution">
    <text evidence="2">The sequence shown here is derived from an EMBL/GenBank/DDBJ whole genome shotgun (WGS) entry which is preliminary data.</text>
</comment>
<dbReference type="SUPFAM" id="SSF51735">
    <property type="entry name" value="NAD(P)-binding Rossmann-fold domains"/>
    <property type="match status" value="1"/>
</dbReference>
<sequence>MNVTRTSVAVTGSTGALGGAVAASLAAAGASQRLLVRDAGRAPSHPGADVAQCSYSDATAAVQALAGIDVLFMVSASESADRVDQQRTFVDSAVAAGVRHIVYTSFVGAAPDAVFTLARDHHATESHIRSTGVGFTFLRDNFYLDVMEHFVGEDGVLRGPAGEGRAALVARVDVARTAAAVLSDPARHIGRTYDLTGPEALSMTEVAATLSEVRGVDVRFHDETVAEAYESRARWAAPDWQNDAWVSTYTAIASGALADVSGDVEAITGRRPLSFREFLTVG</sequence>
<protein>
    <submittedName>
        <fullName evidence="2">Uncharacterized protein YbjT (DUF2867 family)</fullName>
    </submittedName>
</protein>
<reference evidence="2 3" key="1">
    <citation type="submission" date="2021-01" db="EMBL/GenBank/DDBJ databases">
        <title>Genomics of switchgrass bacterial isolates.</title>
        <authorList>
            <person name="Shade A."/>
        </authorList>
    </citation>
    <scope>NUCLEOTIDE SEQUENCE [LARGE SCALE GENOMIC DNA]</scope>
    <source>
        <strain evidence="2 3">PvP111</strain>
    </source>
</reference>
<evidence type="ECO:0000313" key="2">
    <source>
        <dbReference type="EMBL" id="MBM7413839.1"/>
    </source>
</evidence>
<dbReference type="CDD" id="cd05269">
    <property type="entry name" value="TMR_SDR_a"/>
    <property type="match status" value="1"/>
</dbReference>
<accession>A0ABS2KPE7</accession>
<proteinExistence type="predicted"/>
<evidence type="ECO:0000313" key="3">
    <source>
        <dbReference type="Proteomes" id="UP000703038"/>
    </source>
</evidence>
<dbReference type="InterPro" id="IPR008030">
    <property type="entry name" value="NmrA-like"/>
</dbReference>
<dbReference type="InterPro" id="IPR036291">
    <property type="entry name" value="NAD(P)-bd_dom_sf"/>
</dbReference>
<name>A0ABS2KPE7_9NOCA</name>
<evidence type="ECO:0000259" key="1">
    <source>
        <dbReference type="Pfam" id="PF05368"/>
    </source>
</evidence>
<dbReference type="RefSeq" id="WP_204866554.1">
    <property type="nucleotide sequence ID" value="NZ_JAFBBK010000001.1"/>
</dbReference>
<organism evidence="2 3">
    <name type="scientific">Rhodococcoides corynebacterioides</name>
    <dbReference type="NCBI Taxonomy" id="53972"/>
    <lineage>
        <taxon>Bacteria</taxon>
        <taxon>Bacillati</taxon>
        <taxon>Actinomycetota</taxon>
        <taxon>Actinomycetes</taxon>
        <taxon>Mycobacteriales</taxon>
        <taxon>Nocardiaceae</taxon>
        <taxon>Rhodococcoides</taxon>
    </lineage>
</organism>
<dbReference type="PANTHER" id="PTHR43162:SF1">
    <property type="entry name" value="PRESTALK A DIFFERENTIATION PROTEIN A"/>
    <property type="match status" value="1"/>
</dbReference>
<feature type="domain" description="NmrA-like" evidence="1">
    <location>
        <begin position="7"/>
        <end position="221"/>
    </location>
</feature>
<dbReference type="Pfam" id="PF05368">
    <property type="entry name" value="NmrA"/>
    <property type="match status" value="1"/>
</dbReference>
<dbReference type="InterPro" id="IPR051604">
    <property type="entry name" value="Ergot_Alk_Oxidoreductase"/>
</dbReference>